<name>A0A1F8EZG9_9BACT</name>
<evidence type="ECO:0000313" key="2">
    <source>
        <dbReference type="EMBL" id="OGN06272.1"/>
    </source>
</evidence>
<comment type="caution">
    <text evidence="2">The sequence shown here is derived from an EMBL/GenBank/DDBJ whole genome shotgun (WGS) entry which is preliminary data.</text>
</comment>
<dbReference type="EMBL" id="MGJN01000020">
    <property type="protein sequence ID" value="OGN06272.1"/>
    <property type="molecule type" value="Genomic_DNA"/>
</dbReference>
<keyword evidence="1" id="KW-0812">Transmembrane</keyword>
<feature type="transmembrane region" description="Helical" evidence="1">
    <location>
        <begin position="12"/>
        <end position="35"/>
    </location>
</feature>
<evidence type="ECO:0000256" key="1">
    <source>
        <dbReference type="SAM" id="Phobius"/>
    </source>
</evidence>
<dbReference type="AlphaFoldDB" id="A0A1F8EZG9"/>
<reference evidence="2 3" key="1">
    <citation type="journal article" date="2016" name="Nat. Commun.">
        <title>Thousands of microbial genomes shed light on interconnected biogeochemical processes in an aquifer system.</title>
        <authorList>
            <person name="Anantharaman K."/>
            <person name="Brown C.T."/>
            <person name="Hug L.A."/>
            <person name="Sharon I."/>
            <person name="Castelle C.J."/>
            <person name="Probst A.J."/>
            <person name="Thomas B.C."/>
            <person name="Singh A."/>
            <person name="Wilkins M.J."/>
            <person name="Karaoz U."/>
            <person name="Brodie E.L."/>
            <person name="Williams K.H."/>
            <person name="Hubbard S.S."/>
            <person name="Banfield J.F."/>
        </authorList>
    </citation>
    <scope>NUCLEOTIDE SEQUENCE [LARGE SCALE GENOMIC DNA]</scope>
</reference>
<protein>
    <recommendedName>
        <fullName evidence="4">DUF4900 domain-containing protein</fullName>
    </recommendedName>
</protein>
<sequence>MTNNLKFNERGQLTIIVLLFGSLAIVVLAGLILWVDSNLRAAQRTIHRDLAFRIAEAGIEYYRWHLAHAPLDYQDGTGQLGPYVHDFYDKLGNKIGEFELDIIQPLIGVTVVTVRSTGRIEGVSGLEKTIEVKMAKPSFAKYAAVLNDNVRFGPGTEVFGQIHSNGGIRFDGLAHNIVTSAKDKYDDPDHSGSNEFGVHTHIAPTDPLPPAAVPSRPDVFMAGRQLSVPVVDFNGITEALSEIKADAQASGSYFGPSGDDGYEVVLKTNDTFDIYRVNSLVNPPSGCTNYLSQSGWGTWSINTKTFIGNYPIPTNGLIFTEDNVWIKGTIDTARVTIASGRFPDNPTTRSSIAVTSDILYTNYDGQDVVSLIAQNNLNIGMISGTDLRIDAALIAQNGKVGRYYYRPPGGGSNRCSPHHTKNSITSYGMIASYVRYGFAYTDGNGYQLRNLLYDSDLLYGPPPSFPLTSDYYEQIFWSEVK</sequence>
<keyword evidence="1" id="KW-1133">Transmembrane helix</keyword>
<evidence type="ECO:0008006" key="4">
    <source>
        <dbReference type="Google" id="ProtNLM"/>
    </source>
</evidence>
<proteinExistence type="predicted"/>
<dbReference type="Proteomes" id="UP000176834">
    <property type="component" value="Unassembled WGS sequence"/>
</dbReference>
<evidence type="ECO:0000313" key="3">
    <source>
        <dbReference type="Proteomes" id="UP000176834"/>
    </source>
</evidence>
<accession>A0A1F8EZG9</accession>
<organism evidence="2 3">
    <name type="scientific">Candidatus Yanofskybacteria bacterium RIFCSPHIGHO2_02_FULL_38_22b</name>
    <dbReference type="NCBI Taxonomy" id="1802673"/>
    <lineage>
        <taxon>Bacteria</taxon>
        <taxon>Candidatus Yanofskyibacteriota</taxon>
    </lineage>
</organism>
<gene>
    <name evidence="2" type="ORF">A3B86_04095</name>
</gene>
<keyword evidence="1" id="KW-0472">Membrane</keyword>